<proteinExistence type="predicted"/>
<keyword evidence="1" id="KW-0812">Transmembrane</keyword>
<evidence type="ECO:0000313" key="2">
    <source>
        <dbReference type="EMBL" id="AZA10279.1"/>
    </source>
</evidence>
<keyword evidence="1" id="KW-1133">Transmembrane helix</keyword>
<accession>A0A3G6IWW5</accession>
<gene>
    <name evidence="2" type="ORF">CPPEL_10940</name>
</gene>
<dbReference type="Proteomes" id="UP000271426">
    <property type="component" value="Chromosome"/>
</dbReference>
<dbReference type="KEGG" id="cpso:CPPEL_10940"/>
<evidence type="ECO:0000313" key="3">
    <source>
        <dbReference type="Proteomes" id="UP000271426"/>
    </source>
</evidence>
<keyword evidence="1" id="KW-0472">Membrane</keyword>
<reference evidence="2 3" key="1">
    <citation type="submission" date="2018-11" db="EMBL/GenBank/DDBJ databases">
        <authorList>
            <person name="Kleinhagauer T."/>
            <person name="Glaeser S.P."/>
            <person name="Spergser J."/>
            <person name="Ruckert C."/>
            <person name="Kaempfer P."/>
            <person name="Busse H.-J."/>
        </authorList>
    </citation>
    <scope>NUCLEOTIDE SEQUENCE [LARGE SCALE GENOMIC DNA]</scope>
    <source>
        <strain evidence="2 3">812CH</strain>
    </source>
</reference>
<dbReference type="EMBL" id="CP033898">
    <property type="protein sequence ID" value="AZA10279.1"/>
    <property type="molecule type" value="Genomic_DNA"/>
</dbReference>
<protein>
    <submittedName>
        <fullName evidence="2">Uncharacterized protein</fullName>
    </submittedName>
</protein>
<keyword evidence="3" id="KW-1185">Reference proteome</keyword>
<feature type="transmembrane region" description="Helical" evidence="1">
    <location>
        <begin position="31"/>
        <end position="51"/>
    </location>
</feature>
<dbReference type="AlphaFoldDB" id="A0A3G6IWW5"/>
<name>A0A3G6IWW5_9CORY</name>
<organism evidence="2 3">
    <name type="scientific">Corynebacterium pseudopelargi</name>
    <dbReference type="NCBI Taxonomy" id="2080757"/>
    <lineage>
        <taxon>Bacteria</taxon>
        <taxon>Bacillati</taxon>
        <taxon>Actinomycetota</taxon>
        <taxon>Actinomycetes</taxon>
        <taxon>Mycobacteriales</taxon>
        <taxon>Corynebacteriaceae</taxon>
        <taxon>Corynebacterium</taxon>
    </lineage>
</organism>
<sequence>MEQLKKFYVYSLPGFLISALAALWLEPVSSGWTQTILLLVLLHFGMLVILLKWTWRPVRQPGAIWLSLHSRVCSRRGHWGGTCKSC</sequence>
<evidence type="ECO:0000256" key="1">
    <source>
        <dbReference type="SAM" id="Phobius"/>
    </source>
</evidence>
<feature type="transmembrane region" description="Helical" evidence="1">
    <location>
        <begin position="7"/>
        <end position="25"/>
    </location>
</feature>